<dbReference type="VEuPathDB" id="CryptoDB:Vbra_22277"/>
<reference evidence="2 3" key="1">
    <citation type="submission" date="2014-11" db="EMBL/GenBank/DDBJ databases">
        <authorList>
            <person name="Zhu J."/>
            <person name="Qi W."/>
            <person name="Song R."/>
        </authorList>
    </citation>
    <scope>NUCLEOTIDE SEQUENCE [LARGE SCALE GENOMIC DNA]</scope>
</reference>
<evidence type="ECO:0000256" key="1">
    <source>
        <dbReference type="SAM" id="MobiDB-lite"/>
    </source>
</evidence>
<dbReference type="PhylomeDB" id="A0A0G4GG16"/>
<dbReference type="AlphaFoldDB" id="A0A0G4GG16"/>
<proteinExistence type="predicted"/>
<dbReference type="EMBL" id="CDMY01000650">
    <property type="protein sequence ID" value="CEM28311.1"/>
    <property type="molecule type" value="Genomic_DNA"/>
</dbReference>
<evidence type="ECO:0000313" key="3">
    <source>
        <dbReference type="Proteomes" id="UP000041254"/>
    </source>
</evidence>
<protein>
    <submittedName>
        <fullName evidence="2">Uncharacterized protein</fullName>
    </submittedName>
</protein>
<feature type="compositionally biased region" description="Polar residues" evidence="1">
    <location>
        <begin position="19"/>
        <end position="32"/>
    </location>
</feature>
<organism evidence="2 3">
    <name type="scientific">Vitrella brassicaformis (strain CCMP3155)</name>
    <dbReference type="NCBI Taxonomy" id="1169540"/>
    <lineage>
        <taxon>Eukaryota</taxon>
        <taxon>Sar</taxon>
        <taxon>Alveolata</taxon>
        <taxon>Colpodellida</taxon>
        <taxon>Vitrellaceae</taxon>
        <taxon>Vitrella</taxon>
    </lineage>
</organism>
<sequence length="537" mass="57028">MQVSRALTPKMAGTPIGTPGTSFRLISQSGRRPTNEGEAGRRLSREDLILISDYGVWPLFDNSIAKEAGAQWRQVDIDGSRAADRAFWQTMPVNVAKRWGGRMPKVARIWCGHPAGEGAWCLDVISALIEGHTEGRTAMVAEKRTEAERRGEEADIPDGSLTTIAFEAVELNDEDMPSVGRTNPILPLRAHEHVDTLGQLVGSSRCLRVFDVPSTVDQKAEVLEQAGPLANLEDIGVIEVPGDLMTNQQALVLWCTQLQELGSVLVSRGCRRSLKSLKVKFVEPADVGPRIVQFAEALQTFASAVCIGDVPISFTSAAGLFILVTLHSPLFPAAPSPILKTLMRQLADQATVVAVDAAPAPAHPALAIIDQIQPMPQVSTLVLGKRTALAAGTQLASKMPNLRVLSILGGVPMEQALQAIKAIGPERELDLVTASVIWGEGSGDAIDIGEQADGLPCITRLLVDLTVPAGVSDSVEFACLSMRSLLGMDAHTRSLLESAVQILDAAAPAQLGSVEGTIIGCDQDDGKLTIAATHDSG</sequence>
<dbReference type="Proteomes" id="UP000041254">
    <property type="component" value="Unassembled WGS sequence"/>
</dbReference>
<feature type="region of interest" description="Disordered" evidence="1">
    <location>
        <begin position="1"/>
        <end position="40"/>
    </location>
</feature>
<gene>
    <name evidence="2" type="ORF">Vbra_22277</name>
</gene>
<dbReference type="InParanoid" id="A0A0G4GG16"/>
<accession>A0A0G4GG16</accession>
<keyword evidence="3" id="KW-1185">Reference proteome</keyword>
<name>A0A0G4GG16_VITBC</name>
<evidence type="ECO:0000313" key="2">
    <source>
        <dbReference type="EMBL" id="CEM28311.1"/>
    </source>
</evidence>